<protein>
    <submittedName>
        <fullName evidence="2">Hint domain-containing protein</fullName>
    </submittedName>
</protein>
<evidence type="ECO:0000259" key="1">
    <source>
        <dbReference type="Pfam" id="PF13403"/>
    </source>
</evidence>
<keyword evidence="3" id="KW-1185">Reference proteome</keyword>
<dbReference type="Pfam" id="PF13403">
    <property type="entry name" value="Hint_2"/>
    <property type="match status" value="1"/>
</dbReference>
<gene>
    <name evidence="2" type="ORF">SAMN04488045_0106</name>
</gene>
<sequence>MPRNHSLTNTDQSGLPTLTPSLVNALFSITDAVGSVVSRKSSIAQNETYDAIDHDDLAPPQIATSTAQALGSSVLVRTPSRLTPVTQLKAGDFVCTAKLGFQKVIQVRELLAWMKEDSALVRITAGALGNPSTAWVTGDQKLIFSHPRFADLFGAPDVAIKAVDLVNGGSIVVEERGLPLHVFEVCVEQSSALVSDGLHFSVPGRAGGHFRWPVLTGRQVPLALRVLGFDKTPAN</sequence>
<organism evidence="2 3">
    <name type="scientific">Thalassococcus halodurans</name>
    <dbReference type="NCBI Taxonomy" id="373675"/>
    <lineage>
        <taxon>Bacteria</taxon>
        <taxon>Pseudomonadati</taxon>
        <taxon>Pseudomonadota</taxon>
        <taxon>Alphaproteobacteria</taxon>
        <taxon>Rhodobacterales</taxon>
        <taxon>Roseobacteraceae</taxon>
        <taxon>Thalassococcus</taxon>
    </lineage>
</organism>
<feature type="domain" description="Hedgehog/Intein (Hint)" evidence="1">
    <location>
        <begin position="75"/>
        <end position="199"/>
    </location>
</feature>
<dbReference type="InterPro" id="IPR028992">
    <property type="entry name" value="Hedgehog/Intein_dom"/>
</dbReference>
<name>A0A1H5S4X6_9RHOB</name>
<accession>A0A1H5S4X6</accession>
<evidence type="ECO:0000313" key="3">
    <source>
        <dbReference type="Proteomes" id="UP000236752"/>
    </source>
</evidence>
<proteinExistence type="predicted"/>
<dbReference type="AlphaFoldDB" id="A0A1H5S4X6"/>
<evidence type="ECO:0000313" key="2">
    <source>
        <dbReference type="EMBL" id="SEF45669.1"/>
    </source>
</evidence>
<reference evidence="2 3" key="1">
    <citation type="submission" date="2016-10" db="EMBL/GenBank/DDBJ databases">
        <authorList>
            <person name="de Groot N.N."/>
        </authorList>
    </citation>
    <scope>NUCLEOTIDE SEQUENCE [LARGE SCALE GENOMIC DNA]</scope>
    <source>
        <strain evidence="2 3">DSM 26915</strain>
    </source>
</reference>
<dbReference type="Proteomes" id="UP000236752">
    <property type="component" value="Unassembled WGS sequence"/>
</dbReference>
<dbReference type="EMBL" id="FNUZ01000001">
    <property type="protein sequence ID" value="SEF45669.1"/>
    <property type="molecule type" value="Genomic_DNA"/>
</dbReference>